<comment type="caution">
    <text evidence="1">The sequence shown here is derived from an EMBL/GenBank/DDBJ whole genome shotgun (WGS) entry which is preliminary data.</text>
</comment>
<feature type="non-terminal residue" evidence="1">
    <location>
        <position position="96"/>
    </location>
</feature>
<dbReference type="Proteomes" id="UP001519460">
    <property type="component" value="Unassembled WGS sequence"/>
</dbReference>
<gene>
    <name evidence="1" type="ORF">BaRGS_00004643</name>
</gene>
<accession>A0ABD0LZA1</accession>
<keyword evidence="2" id="KW-1185">Reference proteome</keyword>
<evidence type="ECO:0000313" key="2">
    <source>
        <dbReference type="Proteomes" id="UP001519460"/>
    </source>
</evidence>
<sequence length="96" mass="11118">MEDRSLATRGPLIMGRLLARNRKFFNSTSAQHSRLDTICCRLQRENCSVLTRASQPSEDRSNSIPTSTEAWLIDVDCWTTRVESKVFVSTWHRPYK</sequence>
<name>A0ABD0LZA1_9CAEN</name>
<reference evidence="1 2" key="1">
    <citation type="journal article" date="2023" name="Sci. Data">
        <title>Genome assembly of the Korean intertidal mud-creeper Batillaria attramentaria.</title>
        <authorList>
            <person name="Patra A.K."/>
            <person name="Ho P.T."/>
            <person name="Jun S."/>
            <person name="Lee S.J."/>
            <person name="Kim Y."/>
            <person name="Won Y.J."/>
        </authorList>
    </citation>
    <scope>NUCLEOTIDE SEQUENCE [LARGE SCALE GENOMIC DNA]</scope>
    <source>
        <strain evidence="1">Wonlab-2016</strain>
    </source>
</reference>
<evidence type="ECO:0000313" key="1">
    <source>
        <dbReference type="EMBL" id="KAK7504339.1"/>
    </source>
</evidence>
<dbReference type="AlphaFoldDB" id="A0ABD0LZA1"/>
<proteinExistence type="predicted"/>
<dbReference type="EMBL" id="JACVVK020000016">
    <property type="protein sequence ID" value="KAK7504339.1"/>
    <property type="molecule type" value="Genomic_DNA"/>
</dbReference>
<protein>
    <submittedName>
        <fullName evidence="1">Uncharacterized protein</fullName>
    </submittedName>
</protein>
<organism evidence="1 2">
    <name type="scientific">Batillaria attramentaria</name>
    <dbReference type="NCBI Taxonomy" id="370345"/>
    <lineage>
        <taxon>Eukaryota</taxon>
        <taxon>Metazoa</taxon>
        <taxon>Spiralia</taxon>
        <taxon>Lophotrochozoa</taxon>
        <taxon>Mollusca</taxon>
        <taxon>Gastropoda</taxon>
        <taxon>Caenogastropoda</taxon>
        <taxon>Sorbeoconcha</taxon>
        <taxon>Cerithioidea</taxon>
        <taxon>Batillariidae</taxon>
        <taxon>Batillaria</taxon>
    </lineage>
</organism>